<protein>
    <submittedName>
        <fullName evidence="1">Uncharacterized protein</fullName>
    </submittedName>
</protein>
<dbReference type="SUPFAM" id="SSF48439">
    <property type="entry name" value="Protein prenylyltransferase"/>
    <property type="match status" value="1"/>
</dbReference>
<proteinExistence type="predicted"/>
<dbReference type="AlphaFoldDB" id="A0A1E3NGR0"/>
<name>A0A1E3NGR0_9ASCO</name>
<evidence type="ECO:0000313" key="2">
    <source>
        <dbReference type="Proteomes" id="UP000094455"/>
    </source>
</evidence>
<dbReference type="RefSeq" id="XP_019016458.1">
    <property type="nucleotide sequence ID" value="XM_019161445.1"/>
</dbReference>
<sequence length="420" mass="48891">MGTLGTRLDPGLKLDLNFTSEFIITILDKKTAARKRIQVLPDEIINESPELSAIMAEGNTHIVSMNDNLTLTHEIVLSKTVFTTIFLESYQYIHRAKELRREVNLVNYQDIKKATFGLLFATSLDTSALRMNLEVLELNNYGKDVLYETYFLVAGYLTCNYEKTNKSSCLWEYFKRLHVWLYDIIPEKSHGAGDMVTFMDEWVSCGGRELLIAFSIKTCLRSLEQHPRNYYACNSLRFFLSKVNTLELREKIFKELIEYAMQNPGDFSLWMVICSSVVDLKTNEFASYRREWKRHSRLESKEKQQDLGNCERLINELYEKMRDFALATGCYGGLLAAFVLNFRLNIWDNLESEIVTTFKDFEAEHNVEINTKRKCLRDCATGQRVDLKNDLLLREDFNLALSMKRAWEDAIAMNMQRKDS</sequence>
<gene>
    <name evidence="1" type="ORF">PICMEDRAFT_170574</name>
</gene>
<dbReference type="OrthoDB" id="5358702at2759"/>
<dbReference type="Proteomes" id="UP000094455">
    <property type="component" value="Unassembled WGS sequence"/>
</dbReference>
<reference evidence="1 2" key="1">
    <citation type="journal article" date="2016" name="Proc. Natl. Acad. Sci. U.S.A.">
        <title>Comparative genomics of biotechnologically important yeasts.</title>
        <authorList>
            <person name="Riley R."/>
            <person name="Haridas S."/>
            <person name="Wolfe K.H."/>
            <person name="Lopes M.R."/>
            <person name="Hittinger C.T."/>
            <person name="Goeker M."/>
            <person name="Salamov A.A."/>
            <person name="Wisecaver J.H."/>
            <person name="Long T.M."/>
            <person name="Calvey C.H."/>
            <person name="Aerts A.L."/>
            <person name="Barry K.W."/>
            <person name="Choi C."/>
            <person name="Clum A."/>
            <person name="Coughlan A.Y."/>
            <person name="Deshpande S."/>
            <person name="Douglass A.P."/>
            <person name="Hanson S.J."/>
            <person name="Klenk H.-P."/>
            <person name="LaButti K.M."/>
            <person name="Lapidus A."/>
            <person name="Lindquist E.A."/>
            <person name="Lipzen A.M."/>
            <person name="Meier-Kolthoff J.P."/>
            <person name="Ohm R.A."/>
            <person name="Otillar R.P."/>
            <person name="Pangilinan J.L."/>
            <person name="Peng Y."/>
            <person name="Rokas A."/>
            <person name="Rosa C.A."/>
            <person name="Scheuner C."/>
            <person name="Sibirny A.A."/>
            <person name="Slot J.C."/>
            <person name="Stielow J.B."/>
            <person name="Sun H."/>
            <person name="Kurtzman C.P."/>
            <person name="Blackwell M."/>
            <person name="Grigoriev I.V."/>
            <person name="Jeffries T.W."/>
        </authorList>
    </citation>
    <scope>NUCLEOTIDE SEQUENCE [LARGE SCALE GENOMIC DNA]</scope>
    <source>
        <strain evidence="1 2">NRRL Y-2026</strain>
    </source>
</reference>
<dbReference type="EMBL" id="KV454005">
    <property type="protein sequence ID" value="ODQ45345.1"/>
    <property type="molecule type" value="Genomic_DNA"/>
</dbReference>
<accession>A0A1E3NGR0</accession>
<organism evidence="1 2">
    <name type="scientific">Pichia membranifaciens NRRL Y-2026</name>
    <dbReference type="NCBI Taxonomy" id="763406"/>
    <lineage>
        <taxon>Eukaryota</taxon>
        <taxon>Fungi</taxon>
        <taxon>Dikarya</taxon>
        <taxon>Ascomycota</taxon>
        <taxon>Saccharomycotina</taxon>
        <taxon>Pichiomycetes</taxon>
        <taxon>Pichiales</taxon>
        <taxon>Pichiaceae</taxon>
        <taxon>Pichia</taxon>
    </lineage>
</organism>
<dbReference type="GeneID" id="30178132"/>
<evidence type="ECO:0000313" key="1">
    <source>
        <dbReference type="EMBL" id="ODQ45345.1"/>
    </source>
</evidence>
<keyword evidence="2" id="KW-1185">Reference proteome</keyword>